<dbReference type="InterPro" id="IPR008628">
    <property type="entry name" value="GPP34-like"/>
</dbReference>
<dbReference type="RefSeq" id="WP_184951642.1">
    <property type="nucleotide sequence ID" value="NZ_BOMC01000061.1"/>
</dbReference>
<dbReference type="Gene3D" id="1.10.3630.10">
    <property type="entry name" value="yeast vps74-n-term truncation variant domain like"/>
    <property type="match status" value="1"/>
</dbReference>
<comment type="subcellular location">
    <subcellularLocation>
        <location evidence="1">Golgi apparatus membrane</location>
        <topology evidence="1">Peripheral membrane protein</topology>
        <orientation evidence="1">Cytoplasmic side</orientation>
    </subcellularLocation>
</comment>
<evidence type="ECO:0000256" key="1">
    <source>
        <dbReference type="ARBA" id="ARBA00004255"/>
    </source>
</evidence>
<proteinExistence type="predicted"/>
<keyword evidence="2" id="KW-0333">Golgi apparatus</keyword>
<evidence type="ECO:0008006" key="7">
    <source>
        <dbReference type="Google" id="ProtNLM"/>
    </source>
</evidence>
<gene>
    <name evidence="5" type="ORF">BKA14_003125</name>
</gene>
<dbReference type="Pfam" id="PF05719">
    <property type="entry name" value="GPP34"/>
    <property type="match status" value="1"/>
</dbReference>
<comment type="caution">
    <text evidence="5">The sequence shown here is derived from an EMBL/GenBank/DDBJ whole genome shotgun (WGS) entry which is preliminary data.</text>
</comment>
<evidence type="ECO:0000256" key="4">
    <source>
        <dbReference type="ARBA" id="ARBA00023136"/>
    </source>
</evidence>
<dbReference type="EMBL" id="JACHMF010000001">
    <property type="protein sequence ID" value="MBB4692977.1"/>
    <property type="molecule type" value="Genomic_DNA"/>
</dbReference>
<name>A0A7W7G1R0_9ACTN</name>
<keyword evidence="4" id="KW-0472">Membrane</keyword>
<evidence type="ECO:0000256" key="2">
    <source>
        <dbReference type="ARBA" id="ARBA00023034"/>
    </source>
</evidence>
<dbReference type="AlphaFoldDB" id="A0A7W7G1R0"/>
<keyword evidence="6" id="KW-1185">Reference proteome</keyword>
<sequence>MPTLPLPHQLFLLSHQPAKGRLDDDSAAVRGSLLSGAAVAELSLAGLVRDRGGKAERTGAAVPAALDGFLAAVLGDVPPDRPRRWFDVLEQRWAAAEQTVREQLVAAGLVTAEQHRILGLMRTERIDVTDPAAAEALRSRVRGTVDDPAGAAIGDAVLAVLAYDGNVSSVFGWRDRWGRKPAVRALNDRVDAALPGLRKALFQSIALRRAA</sequence>
<evidence type="ECO:0000256" key="3">
    <source>
        <dbReference type="ARBA" id="ARBA00023121"/>
    </source>
</evidence>
<protein>
    <recommendedName>
        <fullName evidence="7">Golgi phosphoprotein 3 GPP34</fullName>
    </recommendedName>
</protein>
<evidence type="ECO:0000313" key="6">
    <source>
        <dbReference type="Proteomes" id="UP000542742"/>
    </source>
</evidence>
<keyword evidence="3" id="KW-0446">Lipid-binding</keyword>
<dbReference type="GO" id="GO:0005737">
    <property type="term" value="C:cytoplasm"/>
    <property type="evidence" value="ECO:0007669"/>
    <property type="project" value="UniProtKB-ARBA"/>
</dbReference>
<dbReference type="Proteomes" id="UP000542742">
    <property type="component" value="Unassembled WGS sequence"/>
</dbReference>
<accession>A0A7W7G1R0</accession>
<dbReference type="InterPro" id="IPR038261">
    <property type="entry name" value="GPP34-like_sf"/>
</dbReference>
<dbReference type="GO" id="GO:0070273">
    <property type="term" value="F:phosphatidylinositol-4-phosphate binding"/>
    <property type="evidence" value="ECO:0007669"/>
    <property type="project" value="InterPro"/>
</dbReference>
<evidence type="ECO:0000313" key="5">
    <source>
        <dbReference type="EMBL" id="MBB4692977.1"/>
    </source>
</evidence>
<reference evidence="5 6" key="1">
    <citation type="submission" date="2020-08" db="EMBL/GenBank/DDBJ databases">
        <title>Sequencing the genomes of 1000 actinobacteria strains.</title>
        <authorList>
            <person name="Klenk H.-P."/>
        </authorList>
    </citation>
    <scope>NUCLEOTIDE SEQUENCE [LARGE SCALE GENOMIC DNA]</scope>
    <source>
        <strain evidence="5 6">DSM 45518</strain>
    </source>
</reference>
<organism evidence="5 6">
    <name type="scientific">Paractinoplanes abujensis</name>
    <dbReference type="NCBI Taxonomy" id="882441"/>
    <lineage>
        <taxon>Bacteria</taxon>
        <taxon>Bacillati</taxon>
        <taxon>Actinomycetota</taxon>
        <taxon>Actinomycetes</taxon>
        <taxon>Micromonosporales</taxon>
        <taxon>Micromonosporaceae</taxon>
        <taxon>Paractinoplanes</taxon>
    </lineage>
</organism>
<dbReference type="GO" id="GO:0012505">
    <property type="term" value="C:endomembrane system"/>
    <property type="evidence" value="ECO:0007669"/>
    <property type="project" value="UniProtKB-ARBA"/>
</dbReference>